<proteinExistence type="predicted"/>
<organism evidence="2">
    <name type="scientific">Oryctes rhinoceros nudivirus</name>
    <dbReference type="NCBI Taxonomy" id="92521"/>
    <lineage>
        <taxon>Viruses</taxon>
        <taxon>Viruses incertae sedis</taxon>
        <taxon>Naldaviricetes</taxon>
        <taxon>Lefavirales</taxon>
        <taxon>Nudiviridae</taxon>
        <taxon>Alphanudivirus</taxon>
        <taxon>Alphanudivirus oryrhinocerotis</taxon>
    </lineage>
</organism>
<feature type="transmembrane region" description="Helical" evidence="1">
    <location>
        <begin position="372"/>
        <end position="393"/>
    </location>
</feature>
<gene>
    <name evidence="2" type="ORF">SI_OrNV_gp115</name>
</gene>
<keyword evidence="1" id="KW-0812">Transmembrane</keyword>
<accession>A0A6B9QST8</accession>
<dbReference type="EMBL" id="MN623374">
    <property type="protein sequence ID" value="QHG11347.1"/>
    <property type="molecule type" value="Genomic_DNA"/>
</dbReference>
<keyword evidence="1" id="KW-0472">Membrane</keyword>
<reference evidence="2" key="1">
    <citation type="journal article" date="2020" name="J. ISSAAS">
        <title>Complete genome sequence of Oryctes rhinoceros Nudivirus isolated from Coconut Rhinoceros Beetle in the Solomon Islands.</title>
        <authorList>
            <person name="Etebari K."/>
            <person name="Filipovic I."/>
            <person name="Rasic G."/>
            <person name="Devine G.J."/>
            <person name="Tsatsia H."/>
            <person name="Furlong M.J."/>
        </authorList>
    </citation>
    <scope>NUCLEOTIDE SEQUENCE</scope>
    <source>
        <strain evidence="2">Solomon Islands</strain>
    </source>
</reference>
<keyword evidence="1" id="KW-1133">Transmembrane helix</keyword>
<name>A0A6B9QST8_9VIRU</name>
<evidence type="ECO:0000256" key="1">
    <source>
        <dbReference type="SAM" id="Phobius"/>
    </source>
</evidence>
<sequence>MAPIRLKAGSTRALLPIKAFLKELKSMAKAGIGDVQNLLKSFKSNIKSLDDIVTTLPVTKNKYGFIELAENSVGNVNKVIREANLAELVRLSGKNVPYTSADVVSFKTLVSDTPELSFKELSDLVTANKKSYPQLDLKTADFPTMSKTASANITRIENNLLKYVSTGGKVLLTLGVIYVGVDWLTKTTEQRKGCFMMTTINGVTTSCKVEAYSCIGSGGELCSSALPYYNTTLVLMKIATLPDDNELKIKVAQAAGVQVSALNSSLASVIDTKYSEVSQIIESETNKPTFSICSITHPDVENGVVPACRMCSPSDNPISTTYIDGNQYPDNITFTCSINPSILDVVTDAAKSTGKNLLAGISTTLSTILKPLLIVAAVILVIIILVSIGVKLLKGRGGGGGGGTNEIRYAPLT</sequence>
<protein>
    <submittedName>
        <fullName evidence="2">Odv-e56 protein</fullName>
    </submittedName>
</protein>
<evidence type="ECO:0000313" key="2">
    <source>
        <dbReference type="EMBL" id="QHG11347.1"/>
    </source>
</evidence>